<accession>A0A392TPD6</accession>
<sequence>PRPKASSSRAKVFPFAAAAIALALDGLLGVDGVLGDGGSDCVKHYHISLV</sequence>
<dbReference type="Proteomes" id="UP000265520">
    <property type="component" value="Unassembled WGS sequence"/>
</dbReference>
<protein>
    <submittedName>
        <fullName evidence="1">Uncharacterized protein</fullName>
    </submittedName>
</protein>
<organism evidence="1 2">
    <name type="scientific">Trifolium medium</name>
    <dbReference type="NCBI Taxonomy" id="97028"/>
    <lineage>
        <taxon>Eukaryota</taxon>
        <taxon>Viridiplantae</taxon>
        <taxon>Streptophyta</taxon>
        <taxon>Embryophyta</taxon>
        <taxon>Tracheophyta</taxon>
        <taxon>Spermatophyta</taxon>
        <taxon>Magnoliopsida</taxon>
        <taxon>eudicotyledons</taxon>
        <taxon>Gunneridae</taxon>
        <taxon>Pentapetalae</taxon>
        <taxon>rosids</taxon>
        <taxon>fabids</taxon>
        <taxon>Fabales</taxon>
        <taxon>Fabaceae</taxon>
        <taxon>Papilionoideae</taxon>
        <taxon>50 kb inversion clade</taxon>
        <taxon>NPAAA clade</taxon>
        <taxon>Hologalegina</taxon>
        <taxon>IRL clade</taxon>
        <taxon>Trifolieae</taxon>
        <taxon>Trifolium</taxon>
    </lineage>
</organism>
<evidence type="ECO:0000313" key="1">
    <source>
        <dbReference type="EMBL" id="MCI63013.1"/>
    </source>
</evidence>
<dbReference type="EMBL" id="LXQA010629352">
    <property type="protein sequence ID" value="MCI63013.1"/>
    <property type="molecule type" value="Genomic_DNA"/>
</dbReference>
<proteinExistence type="predicted"/>
<dbReference type="AlphaFoldDB" id="A0A392TPD6"/>
<reference evidence="1 2" key="1">
    <citation type="journal article" date="2018" name="Front. Plant Sci.">
        <title>Red Clover (Trifolium pratense) and Zigzag Clover (T. medium) - A Picture of Genomic Similarities and Differences.</title>
        <authorList>
            <person name="Dluhosova J."/>
            <person name="Istvanek J."/>
            <person name="Nedelnik J."/>
            <person name="Repkova J."/>
        </authorList>
    </citation>
    <scope>NUCLEOTIDE SEQUENCE [LARGE SCALE GENOMIC DNA]</scope>
    <source>
        <strain evidence="2">cv. 10/8</strain>
        <tissue evidence="1">Leaf</tissue>
    </source>
</reference>
<feature type="non-terminal residue" evidence="1">
    <location>
        <position position="1"/>
    </location>
</feature>
<evidence type="ECO:0000313" key="2">
    <source>
        <dbReference type="Proteomes" id="UP000265520"/>
    </source>
</evidence>
<name>A0A392TPD6_9FABA</name>
<keyword evidence="2" id="KW-1185">Reference proteome</keyword>
<comment type="caution">
    <text evidence="1">The sequence shown here is derived from an EMBL/GenBank/DDBJ whole genome shotgun (WGS) entry which is preliminary data.</text>
</comment>